<proteinExistence type="predicted"/>
<dbReference type="AlphaFoldDB" id="A0A1H8DSZ2"/>
<dbReference type="Proteomes" id="UP000199585">
    <property type="component" value="Unassembled WGS sequence"/>
</dbReference>
<sequence length="336" mass="39206">MGAWRSYRLRLQRKKWLVRAFRKRRELRCVVDRTAQIRPDGILVFSTFRNEDVRLPYFLDYYRGLGVDHFILVDNDSTDGAGAWLADQPDVTLFHTTASYKRARFGVDWLNHLQRRYAHGHWALVVDPDELLVYPFCDTRPLRALTDWLDASSIRSFGAMLLDMYPKGRIGDVPYIRGTDPLQVAGWFDSGNYTIKRNPKFGNLWIQGGVRMRSFFADAPGKAPSLNKVPLVKWDRRYAYVNSTHMLLPQGLNLVYDEWGGEMASGVLLHTKFLSTFTEKVREELDRRQHFANSREYRAYAEAGDANPDLWCKWSERYINWRQLEILGLLSKGNWA</sequence>
<evidence type="ECO:0000313" key="1">
    <source>
        <dbReference type="EMBL" id="SEN09668.1"/>
    </source>
</evidence>
<accession>A0A1H8DSZ2</accession>
<keyword evidence="2" id="KW-1185">Reference proteome</keyword>
<reference evidence="1 2" key="1">
    <citation type="submission" date="2016-10" db="EMBL/GenBank/DDBJ databases">
        <authorList>
            <person name="de Groot N.N."/>
        </authorList>
    </citation>
    <scope>NUCLEOTIDE SEQUENCE [LARGE SCALE GENOMIC DNA]</scope>
    <source>
        <strain evidence="1 2">DSM 16213</strain>
    </source>
</reference>
<dbReference type="Pfam" id="PF13704">
    <property type="entry name" value="Glyco_tranf_2_4"/>
    <property type="match status" value="1"/>
</dbReference>
<protein>
    <submittedName>
        <fullName evidence="1">Glycosyl transferase family 2</fullName>
    </submittedName>
</protein>
<dbReference type="GO" id="GO:0016740">
    <property type="term" value="F:transferase activity"/>
    <property type="evidence" value="ECO:0007669"/>
    <property type="project" value="UniProtKB-KW"/>
</dbReference>
<keyword evidence="1" id="KW-0808">Transferase</keyword>
<dbReference type="STRING" id="245187.SAMN04488003_10935"/>
<dbReference type="EMBL" id="FOCI01000009">
    <property type="protein sequence ID" value="SEN09668.1"/>
    <property type="molecule type" value="Genomic_DNA"/>
</dbReference>
<dbReference type="OrthoDB" id="3010234at2"/>
<name>A0A1H8DSZ2_9RHOB</name>
<dbReference type="RefSeq" id="WP_089901779.1">
    <property type="nucleotide sequence ID" value="NZ_FOCI01000009.1"/>
</dbReference>
<gene>
    <name evidence="1" type="ORF">SAMN04488003_10935</name>
</gene>
<evidence type="ECO:0000313" key="2">
    <source>
        <dbReference type="Proteomes" id="UP000199585"/>
    </source>
</evidence>
<organism evidence="1 2">
    <name type="scientific">Loktanella fryxellensis</name>
    <dbReference type="NCBI Taxonomy" id="245187"/>
    <lineage>
        <taxon>Bacteria</taxon>
        <taxon>Pseudomonadati</taxon>
        <taxon>Pseudomonadota</taxon>
        <taxon>Alphaproteobacteria</taxon>
        <taxon>Rhodobacterales</taxon>
        <taxon>Roseobacteraceae</taxon>
        <taxon>Loktanella</taxon>
    </lineage>
</organism>